<dbReference type="Gene3D" id="2.60.40.290">
    <property type="match status" value="1"/>
</dbReference>
<dbReference type="InterPro" id="IPR036514">
    <property type="entry name" value="SGNH_hydro_sf"/>
</dbReference>
<feature type="domain" description="CBM2" evidence="4">
    <location>
        <begin position="29"/>
        <end position="138"/>
    </location>
</feature>
<organism evidence="5 6">
    <name type="scientific">Actinoplanes nipponensis</name>
    <dbReference type="NCBI Taxonomy" id="135950"/>
    <lineage>
        <taxon>Bacteria</taxon>
        <taxon>Bacillati</taxon>
        <taxon>Actinomycetota</taxon>
        <taxon>Actinomycetes</taxon>
        <taxon>Micromonosporales</taxon>
        <taxon>Micromonosporaceae</taxon>
        <taxon>Actinoplanes</taxon>
    </lineage>
</organism>
<dbReference type="InterPro" id="IPR012291">
    <property type="entry name" value="CBM2_carb-bd_dom_sf"/>
</dbReference>
<dbReference type="EMBL" id="BOMQ01000026">
    <property type="protein sequence ID" value="GIE48479.1"/>
    <property type="molecule type" value="Genomic_DNA"/>
</dbReference>
<dbReference type="Gene3D" id="3.40.50.1110">
    <property type="entry name" value="SGNH hydrolase"/>
    <property type="match status" value="1"/>
</dbReference>
<dbReference type="Pfam" id="PF13472">
    <property type="entry name" value="Lipase_GDSL_2"/>
    <property type="match status" value="1"/>
</dbReference>
<proteinExistence type="inferred from homology"/>
<evidence type="ECO:0000313" key="5">
    <source>
        <dbReference type="EMBL" id="GIE48479.1"/>
    </source>
</evidence>
<dbReference type="GO" id="GO:0004553">
    <property type="term" value="F:hydrolase activity, hydrolyzing O-glycosyl compounds"/>
    <property type="evidence" value="ECO:0007669"/>
    <property type="project" value="InterPro"/>
</dbReference>
<dbReference type="PANTHER" id="PTHR43695">
    <property type="entry name" value="PUTATIVE (AFU_ORTHOLOGUE AFUA_2G17250)-RELATED"/>
    <property type="match status" value="1"/>
</dbReference>
<reference evidence="5" key="1">
    <citation type="submission" date="2021-01" db="EMBL/GenBank/DDBJ databases">
        <title>Whole genome shotgun sequence of Actinoplanes nipponensis NBRC 14063.</title>
        <authorList>
            <person name="Komaki H."/>
            <person name="Tamura T."/>
        </authorList>
    </citation>
    <scope>NUCLEOTIDE SEQUENCE</scope>
    <source>
        <strain evidence="5">NBRC 14063</strain>
    </source>
</reference>
<dbReference type="AlphaFoldDB" id="A0A919JCI6"/>
<feature type="chain" id="PRO_5038766136" description="CBM2 domain-containing protein" evidence="3">
    <location>
        <begin position="29"/>
        <end position="397"/>
    </location>
</feature>
<feature type="signal peptide" evidence="3">
    <location>
        <begin position="1"/>
        <end position="28"/>
    </location>
</feature>
<keyword evidence="3" id="KW-0732">Signal</keyword>
<comment type="similarity">
    <text evidence="1">Belongs to the 'GDSL' lipolytic enzyme family.</text>
</comment>
<dbReference type="InterPro" id="IPR001919">
    <property type="entry name" value="CBD2"/>
</dbReference>
<dbReference type="GO" id="GO:0005975">
    <property type="term" value="P:carbohydrate metabolic process"/>
    <property type="evidence" value="ECO:0007669"/>
    <property type="project" value="InterPro"/>
</dbReference>
<name>A0A919JCI6_9ACTN</name>
<dbReference type="InterPro" id="IPR006311">
    <property type="entry name" value="TAT_signal"/>
</dbReference>
<comment type="caution">
    <text evidence="5">The sequence shown here is derived from an EMBL/GenBank/DDBJ whole genome shotgun (WGS) entry which is preliminary data.</text>
</comment>
<dbReference type="SUPFAM" id="SSF49384">
    <property type="entry name" value="Carbohydrate-binding domain"/>
    <property type="match status" value="1"/>
</dbReference>
<evidence type="ECO:0000256" key="3">
    <source>
        <dbReference type="SAM" id="SignalP"/>
    </source>
</evidence>
<dbReference type="GO" id="GO:0030247">
    <property type="term" value="F:polysaccharide binding"/>
    <property type="evidence" value="ECO:0007669"/>
    <property type="project" value="UniProtKB-UniRule"/>
</dbReference>
<dbReference type="InterPro" id="IPR013830">
    <property type="entry name" value="SGNH_hydro"/>
</dbReference>
<gene>
    <name evidence="5" type="ORF">Ani05nite_20130</name>
</gene>
<dbReference type="SUPFAM" id="SSF52266">
    <property type="entry name" value="SGNH hydrolase"/>
    <property type="match status" value="1"/>
</dbReference>
<evidence type="ECO:0000256" key="1">
    <source>
        <dbReference type="ARBA" id="ARBA00008668"/>
    </source>
</evidence>
<evidence type="ECO:0000259" key="4">
    <source>
        <dbReference type="PROSITE" id="PS51173"/>
    </source>
</evidence>
<dbReference type="PROSITE" id="PS51173">
    <property type="entry name" value="CBM2"/>
    <property type="match status" value="1"/>
</dbReference>
<dbReference type="Proteomes" id="UP000647172">
    <property type="component" value="Unassembled WGS sequence"/>
</dbReference>
<dbReference type="PROSITE" id="PS51318">
    <property type="entry name" value="TAT"/>
    <property type="match status" value="1"/>
</dbReference>
<evidence type="ECO:0000313" key="6">
    <source>
        <dbReference type="Proteomes" id="UP000647172"/>
    </source>
</evidence>
<accession>A0A919JCI6</accession>
<sequence>MKVSRRRLALLFAAVLAAAAGSAGIATAHAAAAPACRVDYRVTSDWGTGFGADVTVTNLGDPVTGWTLGWSFAPGQAVTQAWNATVTTAGPAVTATGLSWNSAVAAGASVSFGFTGTHTGSNPAPASFTFNGTVCGGGTPATPAPTPCTGPSTPPPAPAPKVTVWLAGDSTMANPQGACPVGWGSQFAPLFTGDVTVRNSAVGGRSIQTWLYEGNVTSTKNTAGECMVSPATYSSRWTAMLDAATGMRPGDYLIVQFGINDGDPACPRHVGSARYQELLGVMAQAAKARGARPVLVTPVAAITCSGSTAVANRGFLTETRNAAAALGVPVIDLHQRSIALYNALRLCPNNGDYTAGAVGAFFCNDHTHFETAGARQIAGLIAAALREQGIPLAAYLR</sequence>
<dbReference type="RefSeq" id="WP_239129584.1">
    <property type="nucleotide sequence ID" value="NZ_BAAAYJ010000043.1"/>
</dbReference>
<dbReference type="SMART" id="SM00637">
    <property type="entry name" value="CBD_II"/>
    <property type="match status" value="1"/>
</dbReference>
<keyword evidence="2" id="KW-0378">Hydrolase</keyword>
<dbReference type="Pfam" id="PF00553">
    <property type="entry name" value="CBM_2"/>
    <property type="match status" value="1"/>
</dbReference>
<dbReference type="PANTHER" id="PTHR43695:SF1">
    <property type="entry name" value="RHAMNOGALACTURONAN ACETYLESTERASE"/>
    <property type="match status" value="1"/>
</dbReference>
<protein>
    <recommendedName>
        <fullName evidence="4">CBM2 domain-containing protein</fullName>
    </recommendedName>
</protein>
<evidence type="ECO:0000256" key="2">
    <source>
        <dbReference type="ARBA" id="ARBA00022801"/>
    </source>
</evidence>
<dbReference type="InterPro" id="IPR037459">
    <property type="entry name" value="RhgT-like"/>
</dbReference>
<dbReference type="InterPro" id="IPR008965">
    <property type="entry name" value="CBM2/CBM3_carb-bd_dom_sf"/>
</dbReference>
<keyword evidence="6" id="KW-1185">Reference proteome</keyword>